<dbReference type="AlphaFoldDB" id="A0A2X2LR03"/>
<reference evidence="1 2" key="1">
    <citation type="submission" date="2018-06" db="EMBL/GenBank/DDBJ databases">
        <authorList>
            <consortium name="Pathogen Informatics"/>
            <person name="Doyle S."/>
        </authorList>
    </citation>
    <scope>NUCLEOTIDE SEQUENCE [LARGE SCALE GENOMIC DNA]</scope>
    <source>
        <strain evidence="1 2">NCTC11343</strain>
    </source>
</reference>
<accession>A0A2X2LR03</accession>
<dbReference type="Proteomes" id="UP000251241">
    <property type="component" value="Unassembled WGS sequence"/>
</dbReference>
<evidence type="ECO:0000313" key="2">
    <source>
        <dbReference type="Proteomes" id="UP000251241"/>
    </source>
</evidence>
<dbReference type="GeneID" id="97182273"/>
<sequence length="180" mass="20245">MKKIIYVLVLPLAIGSGLAFANREIKNETFKKSAAKSRTRSEMTAERNKWEASPNGIKFKKWQESPEGIKVLDNAAKINNQIKNSADIAAVVTSLYLPLGAQLGFGVMVRINREDYILSFGLENSNEFQQLRSLKVNDKITIRGRGVMYAPKYSYPIVAGDYVQRDNKIIYKRIPNQGAC</sequence>
<gene>
    <name evidence="1" type="ORF">NCTC11343_03944</name>
</gene>
<protein>
    <submittedName>
        <fullName evidence="1">Uncharacterized protein</fullName>
    </submittedName>
</protein>
<dbReference type="RefSeq" id="WP_112375583.1">
    <property type="nucleotide sequence ID" value="NZ_CP069793.1"/>
</dbReference>
<proteinExistence type="predicted"/>
<name>A0A2X2LR03_SPHMU</name>
<evidence type="ECO:0000313" key="1">
    <source>
        <dbReference type="EMBL" id="SPZ91900.1"/>
    </source>
</evidence>
<dbReference type="EMBL" id="UAUU01000011">
    <property type="protein sequence ID" value="SPZ91900.1"/>
    <property type="molecule type" value="Genomic_DNA"/>
</dbReference>
<organism evidence="1 2">
    <name type="scientific">Sphingobacterium multivorum</name>
    <dbReference type="NCBI Taxonomy" id="28454"/>
    <lineage>
        <taxon>Bacteria</taxon>
        <taxon>Pseudomonadati</taxon>
        <taxon>Bacteroidota</taxon>
        <taxon>Sphingobacteriia</taxon>
        <taxon>Sphingobacteriales</taxon>
        <taxon>Sphingobacteriaceae</taxon>
        <taxon>Sphingobacterium</taxon>
    </lineage>
</organism>